<accession>A0A0A9ECQ3</accession>
<dbReference type="EMBL" id="GBRH01199366">
    <property type="protein sequence ID" value="JAD98529.1"/>
    <property type="molecule type" value="Transcribed_RNA"/>
</dbReference>
<keyword evidence="1" id="KW-0812">Transmembrane</keyword>
<organism evidence="2">
    <name type="scientific">Arundo donax</name>
    <name type="common">Giant reed</name>
    <name type="synonym">Donax arundinaceus</name>
    <dbReference type="NCBI Taxonomy" id="35708"/>
    <lineage>
        <taxon>Eukaryota</taxon>
        <taxon>Viridiplantae</taxon>
        <taxon>Streptophyta</taxon>
        <taxon>Embryophyta</taxon>
        <taxon>Tracheophyta</taxon>
        <taxon>Spermatophyta</taxon>
        <taxon>Magnoliopsida</taxon>
        <taxon>Liliopsida</taxon>
        <taxon>Poales</taxon>
        <taxon>Poaceae</taxon>
        <taxon>PACMAD clade</taxon>
        <taxon>Arundinoideae</taxon>
        <taxon>Arundineae</taxon>
        <taxon>Arundo</taxon>
    </lineage>
</organism>
<name>A0A0A9ECQ3_ARUDO</name>
<protein>
    <submittedName>
        <fullName evidence="2">Uncharacterized protein</fullName>
    </submittedName>
</protein>
<evidence type="ECO:0000313" key="2">
    <source>
        <dbReference type="EMBL" id="JAD98529.1"/>
    </source>
</evidence>
<reference evidence="2" key="1">
    <citation type="submission" date="2014-09" db="EMBL/GenBank/DDBJ databases">
        <authorList>
            <person name="Magalhaes I.L.F."/>
            <person name="Oliveira U."/>
            <person name="Santos F.R."/>
            <person name="Vidigal T.H.D.A."/>
            <person name="Brescovit A.D."/>
            <person name="Santos A.J."/>
        </authorList>
    </citation>
    <scope>NUCLEOTIDE SEQUENCE</scope>
    <source>
        <tissue evidence="2">Shoot tissue taken approximately 20 cm above the soil surface</tissue>
    </source>
</reference>
<sequence length="77" mass="8986">MYITRGNCTQILQVDAPIHICVRFNIFVFSLFLSSLSMLSLLFRKTKDCPQFFSRSLTKSLRLIFRHGTHYVIVLTT</sequence>
<keyword evidence="1" id="KW-0472">Membrane</keyword>
<keyword evidence="1" id="KW-1133">Transmembrane helix</keyword>
<reference evidence="2" key="2">
    <citation type="journal article" date="2015" name="Data Brief">
        <title>Shoot transcriptome of the giant reed, Arundo donax.</title>
        <authorList>
            <person name="Barrero R.A."/>
            <person name="Guerrero F.D."/>
            <person name="Moolhuijzen P."/>
            <person name="Goolsby J.A."/>
            <person name="Tidwell J."/>
            <person name="Bellgard S.E."/>
            <person name="Bellgard M.I."/>
        </authorList>
    </citation>
    <scope>NUCLEOTIDE SEQUENCE</scope>
    <source>
        <tissue evidence="2">Shoot tissue taken approximately 20 cm above the soil surface</tissue>
    </source>
</reference>
<dbReference type="AlphaFoldDB" id="A0A0A9ECQ3"/>
<feature type="transmembrane region" description="Helical" evidence="1">
    <location>
        <begin position="24"/>
        <end position="43"/>
    </location>
</feature>
<proteinExistence type="predicted"/>
<evidence type="ECO:0000256" key="1">
    <source>
        <dbReference type="SAM" id="Phobius"/>
    </source>
</evidence>